<comment type="caution">
    <text evidence="8">The sequence shown here is derived from an EMBL/GenBank/DDBJ whole genome shotgun (WGS) entry which is preliminary data.</text>
</comment>
<dbReference type="EMBL" id="DSUH01000142">
    <property type="protein sequence ID" value="HGU32447.1"/>
    <property type="molecule type" value="Genomic_DNA"/>
</dbReference>
<evidence type="ECO:0000256" key="1">
    <source>
        <dbReference type="ARBA" id="ARBA00009764"/>
    </source>
</evidence>
<accession>A0A7C4MP49</accession>
<evidence type="ECO:0000256" key="3">
    <source>
        <dbReference type="ARBA" id="ARBA00023054"/>
    </source>
</evidence>
<proteinExistence type="inferred from homology"/>
<evidence type="ECO:0000256" key="2">
    <source>
        <dbReference type="ARBA" id="ARBA00011255"/>
    </source>
</evidence>
<evidence type="ECO:0000256" key="4">
    <source>
        <dbReference type="ARBA" id="ARBA00023143"/>
    </source>
</evidence>
<dbReference type="Pfam" id="PF02465">
    <property type="entry name" value="FliD_N"/>
    <property type="match status" value="1"/>
</dbReference>
<dbReference type="GO" id="GO:0005576">
    <property type="term" value="C:extracellular region"/>
    <property type="evidence" value="ECO:0007669"/>
    <property type="project" value="UniProtKB-SubCell"/>
</dbReference>
<dbReference type="InterPro" id="IPR003481">
    <property type="entry name" value="FliD_N"/>
</dbReference>
<comment type="subcellular location">
    <subcellularLocation>
        <location evidence="5">Secreted</location>
    </subcellularLocation>
    <subcellularLocation>
        <location evidence="5">Bacterial flagellum</location>
    </subcellularLocation>
</comment>
<dbReference type="PANTHER" id="PTHR30288:SF0">
    <property type="entry name" value="FLAGELLAR HOOK-ASSOCIATED PROTEIN 2"/>
    <property type="match status" value="1"/>
</dbReference>
<dbReference type="InterPro" id="IPR010810">
    <property type="entry name" value="Flagellin_hook_IN_motif"/>
</dbReference>
<dbReference type="GO" id="GO:0071973">
    <property type="term" value="P:bacterial-type flagellum-dependent cell motility"/>
    <property type="evidence" value="ECO:0007669"/>
    <property type="project" value="TreeGrafter"/>
</dbReference>
<name>A0A7C4MP49_9BACT</name>
<comment type="subunit">
    <text evidence="2 5">Homopentamer.</text>
</comment>
<feature type="domain" description="Flagellar hook-associated protein 2 C-terminal" evidence="7">
    <location>
        <begin position="226"/>
        <end position="453"/>
    </location>
</feature>
<protein>
    <recommendedName>
        <fullName evidence="5">Flagellar hook-associated protein 2</fullName>
        <shortName evidence="5">HAP2</shortName>
    </recommendedName>
    <alternativeName>
        <fullName evidence="5">Flagellar cap protein</fullName>
    </alternativeName>
</protein>
<dbReference type="AlphaFoldDB" id="A0A7C4MP49"/>
<dbReference type="InterPro" id="IPR010809">
    <property type="entry name" value="FliD_C"/>
</dbReference>
<reference evidence="8" key="1">
    <citation type="journal article" date="2020" name="mSystems">
        <title>Genome- and Community-Level Interaction Insights into Carbon Utilization and Element Cycling Functions of Hydrothermarchaeota in Hydrothermal Sediment.</title>
        <authorList>
            <person name="Zhou Z."/>
            <person name="Liu Y."/>
            <person name="Xu W."/>
            <person name="Pan J."/>
            <person name="Luo Z.H."/>
            <person name="Li M."/>
        </authorList>
    </citation>
    <scope>NUCLEOTIDE SEQUENCE [LARGE SCALE GENOMIC DNA]</scope>
    <source>
        <strain evidence="8">SpSt-477</strain>
    </source>
</reference>
<evidence type="ECO:0000259" key="6">
    <source>
        <dbReference type="Pfam" id="PF02465"/>
    </source>
</evidence>
<keyword evidence="3" id="KW-0175">Coiled coil</keyword>
<evidence type="ECO:0000259" key="7">
    <source>
        <dbReference type="Pfam" id="PF07195"/>
    </source>
</evidence>
<evidence type="ECO:0000313" key="8">
    <source>
        <dbReference type="EMBL" id="HGU32447.1"/>
    </source>
</evidence>
<dbReference type="GO" id="GO:0009421">
    <property type="term" value="C:bacterial-type flagellum filament cap"/>
    <property type="evidence" value="ECO:0007669"/>
    <property type="project" value="InterPro"/>
</dbReference>
<keyword evidence="5" id="KW-0964">Secreted</keyword>
<dbReference type="GO" id="GO:0009424">
    <property type="term" value="C:bacterial-type flagellum hook"/>
    <property type="evidence" value="ECO:0007669"/>
    <property type="project" value="UniProtKB-UniRule"/>
</dbReference>
<dbReference type="InterPro" id="IPR040026">
    <property type="entry name" value="FliD"/>
</dbReference>
<dbReference type="Pfam" id="PF07196">
    <property type="entry name" value="Flagellin_IN"/>
    <property type="match status" value="1"/>
</dbReference>
<dbReference type="GO" id="GO:0007155">
    <property type="term" value="P:cell adhesion"/>
    <property type="evidence" value="ECO:0007669"/>
    <property type="project" value="InterPro"/>
</dbReference>
<dbReference type="PANTHER" id="PTHR30288">
    <property type="entry name" value="FLAGELLAR CAP/ASSEMBLY PROTEIN FLID"/>
    <property type="match status" value="1"/>
</dbReference>
<gene>
    <name evidence="8" type="ORF">ENS29_06280</name>
</gene>
<evidence type="ECO:0000256" key="5">
    <source>
        <dbReference type="RuleBase" id="RU362066"/>
    </source>
</evidence>
<dbReference type="Pfam" id="PF07195">
    <property type="entry name" value="FliD_C"/>
    <property type="match status" value="1"/>
</dbReference>
<organism evidence="8">
    <name type="scientific">Desulfatirhabdium butyrativorans</name>
    <dbReference type="NCBI Taxonomy" id="340467"/>
    <lineage>
        <taxon>Bacteria</taxon>
        <taxon>Pseudomonadati</taxon>
        <taxon>Thermodesulfobacteriota</taxon>
        <taxon>Desulfobacteria</taxon>
        <taxon>Desulfobacterales</taxon>
        <taxon>Desulfatirhabdiaceae</taxon>
        <taxon>Desulfatirhabdium</taxon>
    </lineage>
</organism>
<feature type="domain" description="Flagellar hook-associated protein 2 N-terminal" evidence="6">
    <location>
        <begin position="10"/>
        <end position="105"/>
    </location>
</feature>
<comment type="similarity">
    <text evidence="1 5">Belongs to the FliD family.</text>
</comment>
<comment type="function">
    <text evidence="5">Required for morphogenesis and for the elongation of the flagellar filament by facilitating polymerization of the flagellin monomers at the tip of growing filament. Forms a capping structure, which prevents flagellin subunits (transported through the central channel of the flagellum) from leaking out without polymerization at the distal end.</text>
</comment>
<sequence length="476" mass="50799">MGFSVSGLISGLDTDSIISKLMDIEKKPITQLQKKEAAYNVKLSAYGQMKNLLSGVRSAARNLDSISDITSYSVTSSNSSVVTADAETSAVKGTYSVEVQQIADVQKLRSVGFGASEAVGAGTIYLKLGTGSTTSITVNASATLKDVADAINRNQKDVVANVISDGSQSYLTLTSQKTGEANVIDLAVMESGTSSIDDPENLDQTGLSRLVYRRGATENLLQTQAAQDAMVTVDGIEDIKRSTNTIADVIPGVTMYLKSQAVGQSVKLTVGRSDTLFTTRVNAFINAYNELADYLKETQLYDAATKKTGALFADATTRMIDRSMRDLISRAVPGAASGFRTLAELGIKTKDDGHLEMDSSTFNAKLTENFDAVATFFTQNTTGAEGFAVKIAKSVDSLLSATSGTLTIRTNGIQKSIDSLESQISRLSDRAENTETRLKKQFTSLETVLGRYQGLSDSLTQQLSALENLNSAISKK</sequence>
<keyword evidence="4 5" id="KW-0975">Bacterial flagellum</keyword>